<sequence>MPLTGSIVLISRPESVRDGHNKNEWEEILTYLLFTKREDPREETGLTCSMMLIGWSVREPMQILQGLLIEENDVRKQPAVEHIVNMQEKLSDIGILLKDKQLNRQRKIKALDDRHRG</sequence>
<comment type="caution">
    <text evidence="1">The sequence shown here is derived from an EMBL/GenBank/DDBJ whole genome shotgun (WGS) entry which is preliminary data.</text>
</comment>
<dbReference type="AlphaFoldDB" id="A0AAE0TEN4"/>
<protein>
    <submittedName>
        <fullName evidence="1">Uncharacterized protein</fullName>
    </submittedName>
</protein>
<dbReference type="Proteomes" id="UP001195483">
    <property type="component" value="Unassembled WGS sequence"/>
</dbReference>
<reference evidence="1" key="2">
    <citation type="journal article" date="2021" name="Genome Biol. Evol.">
        <title>Developing a high-quality reference genome for a parasitic bivalve with doubly uniparental inheritance (Bivalvia: Unionida).</title>
        <authorList>
            <person name="Smith C.H."/>
        </authorList>
    </citation>
    <scope>NUCLEOTIDE SEQUENCE</scope>
    <source>
        <strain evidence="1">CHS0354</strain>
        <tissue evidence="1">Mantle</tissue>
    </source>
</reference>
<dbReference type="EMBL" id="JAEAOA010001398">
    <property type="protein sequence ID" value="KAK3608934.1"/>
    <property type="molecule type" value="Genomic_DNA"/>
</dbReference>
<name>A0AAE0TEN4_9BIVA</name>
<reference evidence="1" key="1">
    <citation type="journal article" date="2021" name="Genome Biol. Evol.">
        <title>A High-Quality Reference Genome for a Parasitic Bivalve with Doubly Uniparental Inheritance (Bivalvia: Unionida).</title>
        <authorList>
            <person name="Smith C.H."/>
        </authorList>
    </citation>
    <scope>NUCLEOTIDE SEQUENCE</scope>
    <source>
        <strain evidence="1">CHS0354</strain>
    </source>
</reference>
<evidence type="ECO:0000313" key="2">
    <source>
        <dbReference type="Proteomes" id="UP001195483"/>
    </source>
</evidence>
<gene>
    <name evidence="1" type="ORF">CHS0354_023107</name>
</gene>
<accession>A0AAE0TEN4</accession>
<organism evidence="1 2">
    <name type="scientific">Potamilus streckersoni</name>
    <dbReference type="NCBI Taxonomy" id="2493646"/>
    <lineage>
        <taxon>Eukaryota</taxon>
        <taxon>Metazoa</taxon>
        <taxon>Spiralia</taxon>
        <taxon>Lophotrochozoa</taxon>
        <taxon>Mollusca</taxon>
        <taxon>Bivalvia</taxon>
        <taxon>Autobranchia</taxon>
        <taxon>Heteroconchia</taxon>
        <taxon>Palaeoheterodonta</taxon>
        <taxon>Unionida</taxon>
        <taxon>Unionoidea</taxon>
        <taxon>Unionidae</taxon>
        <taxon>Ambleminae</taxon>
        <taxon>Lampsilini</taxon>
        <taxon>Potamilus</taxon>
    </lineage>
</organism>
<evidence type="ECO:0000313" key="1">
    <source>
        <dbReference type="EMBL" id="KAK3608934.1"/>
    </source>
</evidence>
<keyword evidence="2" id="KW-1185">Reference proteome</keyword>
<proteinExistence type="predicted"/>
<reference evidence="1" key="3">
    <citation type="submission" date="2023-05" db="EMBL/GenBank/DDBJ databases">
        <authorList>
            <person name="Smith C.H."/>
        </authorList>
    </citation>
    <scope>NUCLEOTIDE SEQUENCE</scope>
    <source>
        <strain evidence="1">CHS0354</strain>
        <tissue evidence="1">Mantle</tissue>
    </source>
</reference>